<evidence type="ECO:0000313" key="2">
    <source>
        <dbReference type="Proteomes" id="UP000272428"/>
    </source>
</evidence>
<dbReference type="RefSeq" id="WP_121461607.1">
    <property type="nucleotide sequence ID" value="NZ_RBXB01000002.1"/>
</dbReference>
<dbReference type="OrthoDB" id="1274484at2"/>
<organism evidence="1 2">
    <name type="scientific">Chryseobacterium defluvii</name>
    <dbReference type="NCBI Taxonomy" id="160396"/>
    <lineage>
        <taxon>Bacteria</taxon>
        <taxon>Pseudomonadati</taxon>
        <taxon>Bacteroidota</taxon>
        <taxon>Flavobacteriia</taxon>
        <taxon>Flavobacteriales</taxon>
        <taxon>Weeksellaceae</taxon>
        <taxon>Chryseobacterium group</taxon>
        <taxon>Chryseobacterium</taxon>
    </lineage>
</organism>
<keyword evidence="2" id="KW-1185">Reference proteome</keyword>
<sequence>MKNILCLLTLFLLFNCNKYEEKNDRIKKVDTLAIDTNTLDINDQKSNDELNKMILSNDTIIYKKYRRKYMTSGHSKEFIYYAILMAEKNNYAEAYRDIADILDFALDDPLAYNSQYASYCLLKAYEMKSQRAISSVNYVYTEKGKKIPSSSSIYCNK</sequence>
<reference evidence="1 2" key="1">
    <citation type="submission" date="2018-10" db="EMBL/GenBank/DDBJ databases">
        <title>Genomic Encyclopedia of Archaeal and Bacterial Type Strains, Phase II (KMG-II): from individual species to whole genera.</title>
        <authorList>
            <person name="Goeker M."/>
        </authorList>
    </citation>
    <scope>NUCLEOTIDE SEQUENCE [LARGE SCALE GENOMIC DNA]</scope>
    <source>
        <strain evidence="1 2">DSM 14219</strain>
    </source>
</reference>
<dbReference type="AlphaFoldDB" id="A0A495SEA6"/>
<name>A0A495SEA6_9FLAO</name>
<comment type="caution">
    <text evidence="1">The sequence shown here is derived from an EMBL/GenBank/DDBJ whole genome shotgun (WGS) entry which is preliminary data.</text>
</comment>
<protein>
    <submittedName>
        <fullName evidence="1">Uncharacterized protein</fullName>
    </submittedName>
</protein>
<gene>
    <name evidence="1" type="ORF">BCF58_1987</name>
</gene>
<dbReference type="EMBL" id="RBXB01000002">
    <property type="protein sequence ID" value="RKS97853.1"/>
    <property type="molecule type" value="Genomic_DNA"/>
</dbReference>
<proteinExistence type="predicted"/>
<accession>A0A495SEA6</accession>
<dbReference type="Proteomes" id="UP000272428">
    <property type="component" value="Unassembled WGS sequence"/>
</dbReference>
<evidence type="ECO:0000313" key="1">
    <source>
        <dbReference type="EMBL" id="RKS97853.1"/>
    </source>
</evidence>